<keyword evidence="2 4" id="KW-0863">Zinc-finger</keyword>
<keyword evidence="8" id="KW-1185">Reference proteome</keyword>
<dbReference type="Pfam" id="PF10551">
    <property type="entry name" value="MULE"/>
    <property type="match status" value="1"/>
</dbReference>
<feature type="region of interest" description="Disordered" evidence="5">
    <location>
        <begin position="1"/>
        <end position="32"/>
    </location>
</feature>
<dbReference type="InterPro" id="IPR007527">
    <property type="entry name" value="Znf_SWIM"/>
</dbReference>
<dbReference type="PANTHER" id="PTHR31973">
    <property type="entry name" value="POLYPROTEIN, PUTATIVE-RELATED"/>
    <property type="match status" value="1"/>
</dbReference>
<evidence type="ECO:0000313" key="7">
    <source>
        <dbReference type="EMBL" id="GJT56504.1"/>
    </source>
</evidence>
<dbReference type="PROSITE" id="PS50966">
    <property type="entry name" value="ZF_SWIM"/>
    <property type="match status" value="1"/>
</dbReference>
<evidence type="ECO:0000313" key="8">
    <source>
        <dbReference type="Proteomes" id="UP001151760"/>
    </source>
</evidence>
<evidence type="ECO:0000256" key="3">
    <source>
        <dbReference type="ARBA" id="ARBA00022833"/>
    </source>
</evidence>
<feature type="region of interest" description="Disordered" evidence="5">
    <location>
        <begin position="535"/>
        <end position="557"/>
    </location>
</feature>
<organism evidence="7 8">
    <name type="scientific">Tanacetum coccineum</name>
    <dbReference type="NCBI Taxonomy" id="301880"/>
    <lineage>
        <taxon>Eukaryota</taxon>
        <taxon>Viridiplantae</taxon>
        <taxon>Streptophyta</taxon>
        <taxon>Embryophyta</taxon>
        <taxon>Tracheophyta</taxon>
        <taxon>Spermatophyta</taxon>
        <taxon>Magnoliopsida</taxon>
        <taxon>eudicotyledons</taxon>
        <taxon>Gunneridae</taxon>
        <taxon>Pentapetalae</taxon>
        <taxon>asterids</taxon>
        <taxon>campanulids</taxon>
        <taxon>Asterales</taxon>
        <taxon>Asteraceae</taxon>
        <taxon>Asteroideae</taxon>
        <taxon>Anthemideae</taxon>
        <taxon>Anthemidinae</taxon>
        <taxon>Tanacetum</taxon>
    </lineage>
</organism>
<sequence>MGGRIEKTESSGDEDGQSDSESEDANDLVDEEHLVEEVEVNMNKFNFQLDGEDETDFIDPIQPHVNVTEDDLEVLDFDSLESDQEDVPENARSRGLRKLRKKHMSYGIRNNFYIGKEFANRDLAKERIRAYAVETRMNLDFKVNDKRRIRVICNGVVPTLNSKNEYVDKIQGPNQDISEKGKGIMQDAKEDKLSCPLLLYLSKGDKSKWAKAKAQVYLREDVEIQYSLLRDYANKLQRCNPDTTVKIDVYGEEDHKKPTRMFRRIYVCLGALKRDFKESGRELLGLDGAFMRGQYYGQMLTAVGVDANNGIYLVAYGIVESENQYSWTWFLTCLGNDFDLYTNSNFTFITDKQKGLVPTIAKLFPAAKCWDIQDRRQLLDARDSPIITSLEYVREYLMKRIVIVQKIIQKSNGPLTPVVTKVFNKIKEAASECSVYWNGSDLFQVKGPYQDQCVVNLNQNTCSCRKWEISGIPCKHAIAAIHDMADNGMDVGTPEDWVHESYKLQTWMNVYAHKINPINGRDMWSKFECPTKLLPPKKAPQIGRPPKNRKKSKGEIAMVKGHKLTRKGTTVTCSNCKGIGHNKRGCKVASQPVSRQTRSRGPVASQPVSSQTVARKQVARKPVTRKPVQASESSQHASGKRPVSQINEPASQASRLPTSPMKRTKMTACRLTPDS</sequence>
<evidence type="ECO:0000256" key="1">
    <source>
        <dbReference type="ARBA" id="ARBA00022723"/>
    </source>
</evidence>
<reference evidence="7" key="1">
    <citation type="journal article" date="2022" name="Int. J. Mol. Sci.">
        <title>Draft Genome of Tanacetum Coccineum: Genomic Comparison of Closely Related Tanacetum-Family Plants.</title>
        <authorList>
            <person name="Yamashiro T."/>
            <person name="Shiraishi A."/>
            <person name="Nakayama K."/>
            <person name="Satake H."/>
        </authorList>
    </citation>
    <scope>NUCLEOTIDE SEQUENCE</scope>
</reference>
<accession>A0ABQ5EZX8</accession>
<proteinExistence type="predicted"/>
<evidence type="ECO:0000256" key="4">
    <source>
        <dbReference type="PROSITE-ProRule" id="PRU00325"/>
    </source>
</evidence>
<dbReference type="Proteomes" id="UP001151760">
    <property type="component" value="Unassembled WGS sequence"/>
</dbReference>
<comment type="caution">
    <text evidence="7">The sequence shown here is derived from an EMBL/GenBank/DDBJ whole genome shotgun (WGS) entry which is preliminary data.</text>
</comment>
<evidence type="ECO:0000256" key="2">
    <source>
        <dbReference type="ARBA" id="ARBA00022771"/>
    </source>
</evidence>
<dbReference type="Pfam" id="PF04434">
    <property type="entry name" value="SWIM"/>
    <property type="match status" value="1"/>
</dbReference>
<gene>
    <name evidence="7" type="ORF">Tco_0991558</name>
</gene>
<feature type="region of interest" description="Disordered" evidence="5">
    <location>
        <begin position="582"/>
        <end position="675"/>
    </location>
</feature>
<keyword evidence="1" id="KW-0479">Metal-binding</keyword>
<reference evidence="7" key="2">
    <citation type="submission" date="2022-01" db="EMBL/GenBank/DDBJ databases">
        <authorList>
            <person name="Yamashiro T."/>
            <person name="Shiraishi A."/>
            <person name="Satake H."/>
            <person name="Nakayama K."/>
        </authorList>
    </citation>
    <scope>NUCLEOTIDE SEQUENCE</scope>
</reference>
<protein>
    <submittedName>
        <fullName evidence="7">Receptor-like cytoplasmic kinase 176</fullName>
    </submittedName>
</protein>
<dbReference type="SMART" id="SM00575">
    <property type="entry name" value="ZnF_PMZ"/>
    <property type="match status" value="1"/>
</dbReference>
<feature type="domain" description="SWIM-type" evidence="6">
    <location>
        <begin position="443"/>
        <end position="485"/>
    </location>
</feature>
<dbReference type="InterPro" id="IPR018289">
    <property type="entry name" value="MULE_transposase_dom"/>
</dbReference>
<dbReference type="InterPro" id="IPR006564">
    <property type="entry name" value="Znf_PMZ"/>
</dbReference>
<feature type="compositionally biased region" description="Polar residues" evidence="5">
    <location>
        <begin position="644"/>
        <end position="657"/>
    </location>
</feature>
<name>A0ABQ5EZX8_9ASTR</name>
<feature type="compositionally biased region" description="Basic and acidic residues" evidence="5">
    <location>
        <begin position="1"/>
        <end position="10"/>
    </location>
</feature>
<evidence type="ECO:0000259" key="6">
    <source>
        <dbReference type="PROSITE" id="PS50966"/>
    </source>
</evidence>
<keyword evidence="3" id="KW-0862">Zinc</keyword>
<dbReference type="PANTHER" id="PTHR31973:SF190">
    <property type="entry name" value="MULE TRANSPOSASE DOMAIN-CONTAINING PROTEIN"/>
    <property type="match status" value="1"/>
</dbReference>
<evidence type="ECO:0000256" key="5">
    <source>
        <dbReference type="SAM" id="MobiDB-lite"/>
    </source>
</evidence>
<dbReference type="EMBL" id="BQNB010016851">
    <property type="protein sequence ID" value="GJT56504.1"/>
    <property type="molecule type" value="Genomic_DNA"/>
</dbReference>
<feature type="compositionally biased region" description="Acidic residues" evidence="5">
    <location>
        <begin position="11"/>
        <end position="30"/>
    </location>
</feature>